<evidence type="ECO:0000313" key="1">
    <source>
        <dbReference type="EMBL" id="KUG05511.1"/>
    </source>
</evidence>
<proteinExistence type="predicted"/>
<protein>
    <submittedName>
        <fullName evidence="1">Uncharacterized protein</fullName>
    </submittedName>
</protein>
<dbReference type="EMBL" id="LNQE01001810">
    <property type="protein sequence ID" value="KUG05511.1"/>
    <property type="molecule type" value="Genomic_DNA"/>
</dbReference>
<reference evidence="1" key="1">
    <citation type="journal article" date="2015" name="Proc. Natl. Acad. Sci. U.S.A.">
        <title>Networks of energetic and metabolic interactions define dynamics in microbial communities.</title>
        <authorList>
            <person name="Embree M."/>
            <person name="Liu J.K."/>
            <person name="Al-Bassam M.M."/>
            <person name="Zengler K."/>
        </authorList>
    </citation>
    <scope>NUCLEOTIDE SEQUENCE</scope>
</reference>
<sequence length="146" mass="15615">MAAGVVLIMVASLLTAGCTSPTFGPDTPYQPPEIVVQYSRTGGIAAFDDKLVIFDNGQAVYSRRQVAGEFTLPPDELRELRALLIAADFPSLDPSYEAPAPGADYFQYTITYEGIAIATETEGIPDVLVPVLTRLDELLGVHAPLS</sequence>
<gene>
    <name evidence="1" type="ORF">ASZ90_017068</name>
</gene>
<comment type="caution">
    <text evidence="1">The sequence shown here is derived from an EMBL/GenBank/DDBJ whole genome shotgun (WGS) entry which is preliminary data.</text>
</comment>
<accession>A0A0W8EA52</accession>
<name>A0A0W8EA52_9ZZZZ</name>
<organism evidence="1">
    <name type="scientific">hydrocarbon metagenome</name>
    <dbReference type="NCBI Taxonomy" id="938273"/>
    <lineage>
        <taxon>unclassified sequences</taxon>
        <taxon>metagenomes</taxon>
        <taxon>ecological metagenomes</taxon>
    </lineage>
</organism>
<dbReference type="AlphaFoldDB" id="A0A0W8EA52"/>